<dbReference type="RefSeq" id="XP_053591568.1">
    <property type="nucleotide sequence ID" value="XM_053722923.1"/>
</dbReference>
<name>A0A6A5HMQ5_CAERE</name>
<reference evidence="1 2" key="1">
    <citation type="submission" date="2019-12" db="EMBL/GenBank/DDBJ databases">
        <title>Chromosome-level assembly of the Caenorhabditis remanei genome.</title>
        <authorList>
            <person name="Teterina A.A."/>
            <person name="Willis J.H."/>
            <person name="Phillips P.C."/>
        </authorList>
    </citation>
    <scope>NUCLEOTIDE SEQUENCE [LARGE SCALE GENOMIC DNA]</scope>
    <source>
        <strain evidence="1 2">PX506</strain>
        <tissue evidence="1">Whole organism</tissue>
    </source>
</reference>
<protein>
    <submittedName>
        <fullName evidence="1">Uncharacterized protein</fullName>
    </submittedName>
</protein>
<dbReference type="KEGG" id="crq:GCK72_001337"/>
<comment type="caution">
    <text evidence="1">The sequence shown here is derived from an EMBL/GenBank/DDBJ whole genome shotgun (WGS) entry which is preliminary data.</text>
</comment>
<sequence length="122" mass="14517">MLVLAMYANGYFLRENNKKKSPMEIATRFQNKINKFIAQRNRDELRLLTIEVFYYDTAQRAFLNNIEYAELLLTLKAGRVIEARADKKYVIFKTQYPTLTVETMIIKGFPSYYMFKAQFVIF</sequence>
<dbReference type="Proteomes" id="UP000483820">
    <property type="component" value="Chromosome I"/>
</dbReference>
<dbReference type="CTD" id="78773249"/>
<proteinExistence type="predicted"/>
<dbReference type="AlphaFoldDB" id="A0A6A5HMQ5"/>
<evidence type="ECO:0000313" key="1">
    <source>
        <dbReference type="EMBL" id="KAF1769520.1"/>
    </source>
</evidence>
<gene>
    <name evidence="1" type="ORF">GCK72_001337</name>
</gene>
<accession>A0A6A5HMQ5</accession>
<dbReference type="GeneID" id="78773249"/>
<dbReference type="EMBL" id="WUAV01000001">
    <property type="protein sequence ID" value="KAF1769520.1"/>
    <property type="molecule type" value="Genomic_DNA"/>
</dbReference>
<organism evidence="1 2">
    <name type="scientific">Caenorhabditis remanei</name>
    <name type="common">Caenorhabditis vulgaris</name>
    <dbReference type="NCBI Taxonomy" id="31234"/>
    <lineage>
        <taxon>Eukaryota</taxon>
        <taxon>Metazoa</taxon>
        <taxon>Ecdysozoa</taxon>
        <taxon>Nematoda</taxon>
        <taxon>Chromadorea</taxon>
        <taxon>Rhabditida</taxon>
        <taxon>Rhabditina</taxon>
        <taxon>Rhabditomorpha</taxon>
        <taxon>Rhabditoidea</taxon>
        <taxon>Rhabditidae</taxon>
        <taxon>Peloderinae</taxon>
        <taxon>Caenorhabditis</taxon>
    </lineage>
</organism>
<evidence type="ECO:0000313" key="2">
    <source>
        <dbReference type="Proteomes" id="UP000483820"/>
    </source>
</evidence>